<feature type="transmembrane region" description="Helical" evidence="6">
    <location>
        <begin position="222"/>
        <end position="247"/>
    </location>
</feature>
<dbReference type="InterPro" id="IPR006311">
    <property type="entry name" value="TAT_signal"/>
</dbReference>
<evidence type="ECO:0000256" key="5">
    <source>
        <dbReference type="ARBA" id="ARBA00023136"/>
    </source>
</evidence>
<dbReference type="PANTHER" id="PTHR42770">
    <property type="entry name" value="AMINO ACID TRANSPORTER-RELATED"/>
    <property type="match status" value="1"/>
</dbReference>
<gene>
    <name evidence="7" type="ORF">BJ972_001291</name>
</gene>
<comment type="subcellular location">
    <subcellularLocation>
        <location evidence="1">Cell membrane</location>
        <topology evidence="1">Multi-pass membrane protein</topology>
    </subcellularLocation>
</comment>
<sequence length="420" mass="42317">MQTNDEPGLRRRLGVAGSVAIGLAAMIGSGVFVVFAPAAAAAGDGLLLGLGLAALIAFCNATSTAALAARSPHAGGAYVFGRERLGDWWGYAAGWSFLVGKTASCAAMALVFAAYVAPAGTERLIAALAAAVVACVSIAGITRTRAVASVLVAIVLGILLVVILSPFAAGPPLLPPVDIGDAGLYGVLQSAGLLFFAFAGYARIATLGEEVRRPAQTIPTAIVISFAVALTVYALVAVAALSTLGAARLADSTAPLADVVSRNGWSWAVPLVTIGAAIATLGALLALIPGIGRTSLAMARTGDLPHGLARIDGRFGTPARAEALVAALVIVVVLVADVRGVIGFSSFGVLLYYLVANLSALRMTPGERLYPRAFALVGAAGCVVLVATLPLASVLAGTAVLAIGLVIRLLTVSGRRRRAH</sequence>
<evidence type="ECO:0000256" key="1">
    <source>
        <dbReference type="ARBA" id="ARBA00004651"/>
    </source>
</evidence>
<evidence type="ECO:0000256" key="4">
    <source>
        <dbReference type="ARBA" id="ARBA00022989"/>
    </source>
</evidence>
<evidence type="ECO:0000256" key="6">
    <source>
        <dbReference type="SAM" id="Phobius"/>
    </source>
</evidence>
<feature type="transmembrane region" description="Helical" evidence="6">
    <location>
        <begin position="182"/>
        <end position="201"/>
    </location>
</feature>
<evidence type="ECO:0000313" key="7">
    <source>
        <dbReference type="EMBL" id="NYD66772.1"/>
    </source>
</evidence>
<comment type="caution">
    <text evidence="7">The sequence shown here is derived from an EMBL/GenBank/DDBJ whole genome shotgun (WGS) entry which is preliminary data.</text>
</comment>
<dbReference type="InterPro" id="IPR002293">
    <property type="entry name" value="AA/rel_permease1"/>
</dbReference>
<dbReference type="Pfam" id="PF13520">
    <property type="entry name" value="AA_permease_2"/>
    <property type="match status" value="1"/>
</dbReference>
<dbReference type="EMBL" id="JACCBI010000001">
    <property type="protein sequence ID" value="NYD66772.1"/>
    <property type="molecule type" value="Genomic_DNA"/>
</dbReference>
<evidence type="ECO:0000256" key="2">
    <source>
        <dbReference type="ARBA" id="ARBA00022475"/>
    </source>
</evidence>
<proteinExistence type="predicted"/>
<feature type="transmembrane region" description="Helical" evidence="6">
    <location>
        <begin position="148"/>
        <end position="170"/>
    </location>
</feature>
<feature type="transmembrane region" description="Helical" evidence="6">
    <location>
        <begin position="123"/>
        <end position="141"/>
    </location>
</feature>
<reference evidence="7 8" key="1">
    <citation type="submission" date="2020-07" db="EMBL/GenBank/DDBJ databases">
        <title>Sequencing the genomes of 1000 actinobacteria strains.</title>
        <authorList>
            <person name="Klenk H.-P."/>
        </authorList>
    </citation>
    <scope>NUCLEOTIDE SEQUENCE [LARGE SCALE GENOMIC DNA]</scope>
    <source>
        <strain evidence="7 8">DSM 23870</strain>
    </source>
</reference>
<dbReference type="GO" id="GO:0022857">
    <property type="term" value="F:transmembrane transporter activity"/>
    <property type="evidence" value="ECO:0007669"/>
    <property type="project" value="InterPro"/>
</dbReference>
<keyword evidence="2" id="KW-1003">Cell membrane</keyword>
<feature type="transmembrane region" description="Helical" evidence="6">
    <location>
        <begin position="12"/>
        <end position="40"/>
    </location>
</feature>
<protein>
    <submittedName>
        <fullName evidence="7">APA family basic amino acid/polyamine antiporter</fullName>
    </submittedName>
</protein>
<dbReference type="GO" id="GO:0005886">
    <property type="term" value="C:plasma membrane"/>
    <property type="evidence" value="ECO:0007669"/>
    <property type="project" value="UniProtKB-SubCell"/>
</dbReference>
<feature type="transmembrane region" description="Helical" evidence="6">
    <location>
        <begin position="88"/>
        <end position="117"/>
    </location>
</feature>
<name>A0A852S2Y7_9MICO</name>
<dbReference type="RefSeq" id="WP_241830729.1">
    <property type="nucleotide sequence ID" value="NZ_JACCBI010000001.1"/>
</dbReference>
<feature type="transmembrane region" description="Helical" evidence="6">
    <location>
        <begin position="46"/>
        <end position="68"/>
    </location>
</feature>
<feature type="transmembrane region" description="Helical" evidence="6">
    <location>
        <begin position="267"/>
        <end position="288"/>
    </location>
</feature>
<dbReference type="PIRSF" id="PIRSF006060">
    <property type="entry name" value="AA_transporter"/>
    <property type="match status" value="1"/>
</dbReference>
<feature type="transmembrane region" description="Helical" evidence="6">
    <location>
        <begin position="374"/>
        <end position="407"/>
    </location>
</feature>
<keyword evidence="5 6" id="KW-0472">Membrane</keyword>
<evidence type="ECO:0000256" key="3">
    <source>
        <dbReference type="ARBA" id="ARBA00022692"/>
    </source>
</evidence>
<feature type="transmembrane region" description="Helical" evidence="6">
    <location>
        <begin position="324"/>
        <end position="354"/>
    </location>
</feature>
<organism evidence="7 8">
    <name type="scientific">Agromyces atrinae</name>
    <dbReference type="NCBI Taxonomy" id="592376"/>
    <lineage>
        <taxon>Bacteria</taxon>
        <taxon>Bacillati</taxon>
        <taxon>Actinomycetota</taxon>
        <taxon>Actinomycetes</taxon>
        <taxon>Micrococcales</taxon>
        <taxon>Microbacteriaceae</taxon>
        <taxon>Agromyces</taxon>
    </lineage>
</organism>
<dbReference type="Proteomes" id="UP000581087">
    <property type="component" value="Unassembled WGS sequence"/>
</dbReference>
<dbReference type="PROSITE" id="PS51318">
    <property type="entry name" value="TAT"/>
    <property type="match status" value="1"/>
</dbReference>
<dbReference type="AlphaFoldDB" id="A0A852S2Y7"/>
<accession>A0A852S2Y7</accession>
<evidence type="ECO:0000313" key="8">
    <source>
        <dbReference type="Proteomes" id="UP000581087"/>
    </source>
</evidence>
<dbReference type="PANTHER" id="PTHR42770:SF7">
    <property type="entry name" value="MEMBRANE PROTEIN"/>
    <property type="match status" value="1"/>
</dbReference>
<dbReference type="Gene3D" id="1.20.1740.10">
    <property type="entry name" value="Amino acid/polyamine transporter I"/>
    <property type="match status" value="1"/>
</dbReference>
<keyword evidence="4 6" id="KW-1133">Transmembrane helix</keyword>
<keyword evidence="3 6" id="KW-0812">Transmembrane</keyword>
<dbReference type="InterPro" id="IPR050367">
    <property type="entry name" value="APC_superfamily"/>
</dbReference>